<evidence type="ECO:0000313" key="3">
    <source>
        <dbReference type="EMBL" id="SCV68127.1"/>
    </source>
</evidence>
<keyword evidence="4" id="KW-1185">Reference proteome</keyword>
<dbReference type="Proteomes" id="UP000198372">
    <property type="component" value="Unassembled WGS sequence"/>
</dbReference>
<protein>
    <submittedName>
        <fullName evidence="3">BQ2448_248 protein</fullName>
    </submittedName>
</protein>
<reference evidence="4" key="1">
    <citation type="submission" date="2016-09" db="EMBL/GenBank/DDBJ databases">
        <authorList>
            <person name="Jeantristanb JTB J.-T."/>
            <person name="Ricardo R."/>
        </authorList>
    </citation>
    <scope>NUCLEOTIDE SEQUENCE [LARGE SCALE GENOMIC DNA]</scope>
</reference>
<feature type="transmembrane region" description="Helical" evidence="2">
    <location>
        <begin position="108"/>
        <end position="126"/>
    </location>
</feature>
<feature type="compositionally biased region" description="Basic and acidic residues" evidence="1">
    <location>
        <begin position="31"/>
        <end position="51"/>
    </location>
</feature>
<evidence type="ECO:0000256" key="1">
    <source>
        <dbReference type="SAM" id="MobiDB-lite"/>
    </source>
</evidence>
<name>A0A238F524_9BASI</name>
<feature type="region of interest" description="Disordered" evidence="1">
    <location>
        <begin position="1"/>
        <end position="60"/>
    </location>
</feature>
<organism evidence="3 4">
    <name type="scientific">Microbotryum intermedium</name>
    <dbReference type="NCBI Taxonomy" id="269621"/>
    <lineage>
        <taxon>Eukaryota</taxon>
        <taxon>Fungi</taxon>
        <taxon>Dikarya</taxon>
        <taxon>Basidiomycota</taxon>
        <taxon>Pucciniomycotina</taxon>
        <taxon>Microbotryomycetes</taxon>
        <taxon>Microbotryales</taxon>
        <taxon>Microbotryaceae</taxon>
        <taxon>Microbotryum</taxon>
    </lineage>
</organism>
<keyword evidence="2" id="KW-1133">Transmembrane helix</keyword>
<proteinExistence type="predicted"/>
<evidence type="ECO:0000256" key="2">
    <source>
        <dbReference type="SAM" id="Phobius"/>
    </source>
</evidence>
<sequence>MAMTKKMRLSTQDYGFDGGDDSMPTSILLRDFYEDGNREPAECDHDDDDRQPSAAPRPAAARVADLVVVDDHAQLEVQAQPQHHPQLPGPFRAAWEPFIELMQLQTRFLIPAISFLAIYYTIRFLYSDPEEWHVPANQRLDGPKSEPVDAIVRSSGTM</sequence>
<dbReference type="AlphaFoldDB" id="A0A238F524"/>
<accession>A0A238F524</accession>
<keyword evidence="2" id="KW-0472">Membrane</keyword>
<keyword evidence="2" id="KW-0812">Transmembrane</keyword>
<evidence type="ECO:0000313" key="4">
    <source>
        <dbReference type="Proteomes" id="UP000198372"/>
    </source>
</evidence>
<dbReference type="EMBL" id="FMSP01000003">
    <property type="protein sequence ID" value="SCV68127.1"/>
    <property type="molecule type" value="Genomic_DNA"/>
</dbReference>
<feature type="region of interest" description="Disordered" evidence="1">
    <location>
        <begin position="137"/>
        <end position="158"/>
    </location>
</feature>
<gene>
    <name evidence="3" type="ORF">BQ2448_248</name>
</gene>